<reference evidence="2 3" key="1">
    <citation type="submission" date="2021-04" db="EMBL/GenBank/DDBJ databases">
        <title>Draft genome sequence of Paenibacillus cisolokensis, LC2-13A.</title>
        <authorList>
            <person name="Uke A."/>
            <person name="Chhe C."/>
            <person name="Baramee S."/>
            <person name="Kosugi A."/>
        </authorList>
    </citation>
    <scope>NUCLEOTIDE SEQUENCE [LARGE SCALE GENOMIC DNA]</scope>
    <source>
        <strain evidence="2 3">LC2-13A</strain>
    </source>
</reference>
<dbReference type="InterPro" id="IPR032466">
    <property type="entry name" value="Metal_Hydrolase"/>
</dbReference>
<dbReference type="Gene3D" id="1.10.2020.10">
    <property type="entry name" value="uronate isomerase, domain 2, chain A"/>
    <property type="match status" value="1"/>
</dbReference>
<dbReference type="Proteomes" id="UP000680304">
    <property type="component" value="Unassembled WGS sequence"/>
</dbReference>
<dbReference type="PANTHER" id="PTHR43383">
    <property type="entry name" value="NODULIN 6"/>
    <property type="match status" value="1"/>
</dbReference>
<evidence type="ECO:0000313" key="2">
    <source>
        <dbReference type="EMBL" id="GIQ65840.1"/>
    </source>
</evidence>
<gene>
    <name evidence="2" type="ORF">PACILC2_44080</name>
</gene>
<evidence type="ECO:0000313" key="3">
    <source>
        <dbReference type="Proteomes" id="UP000680304"/>
    </source>
</evidence>
<dbReference type="EMBL" id="BOVJ01000155">
    <property type="protein sequence ID" value="GIQ65840.1"/>
    <property type="molecule type" value="Genomic_DNA"/>
</dbReference>
<dbReference type="InterPro" id="IPR006680">
    <property type="entry name" value="Amidohydro-rel"/>
</dbReference>
<evidence type="ECO:0000259" key="1">
    <source>
        <dbReference type="Pfam" id="PF04909"/>
    </source>
</evidence>
<dbReference type="SUPFAM" id="SSF51556">
    <property type="entry name" value="Metallo-dependent hydrolases"/>
    <property type="match status" value="1"/>
</dbReference>
<keyword evidence="3" id="KW-1185">Reference proteome</keyword>
<organism evidence="2 3">
    <name type="scientific">Paenibacillus cisolokensis</name>
    <dbReference type="NCBI Taxonomy" id="1658519"/>
    <lineage>
        <taxon>Bacteria</taxon>
        <taxon>Bacillati</taxon>
        <taxon>Bacillota</taxon>
        <taxon>Bacilli</taxon>
        <taxon>Bacillales</taxon>
        <taxon>Paenibacillaceae</taxon>
        <taxon>Paenibacillus</taxon>
    </lineage>
</organism>
<protein>
    <recommendedName>
        <fullName evidence="1">Amidohydrolase-related domain-containing protein</fullName>
    </recommendedName>
</protein>
<name>A0ABQ4NCC1_9BACL</name>
<accession>A0ABQ4NCC1</accession>
<dbReference type="RefSeq" id="WP_213530359.1">
    <property type="nucleotide sequence ID" value="NZ_BOVJ01000155.1"/>
</dbReference>
<dbReference type="Pfam" id="PF04909">
    <property type="entry name" value="Amidohydro_2"/>
    <property type="match status" value="1"/>
</dbReference>
<proteinExistence type="predicted"/>
<feature type="domain" description="Amidohydrolase-related" evidence="1">
    <location>
        <begin position="204"/>
        <end position="416"/>
    </location>
</feature>
<dbReference type="Gene3D" id="3.20.20.140">
    <property type="entry name" value="Metal-dependent hydrolases"/>
    <property type="match status" value="1"/>
</dbReference>
<dbReference type="PANTHER" id="PTHR43383:SF2">
    <property type="entry name" value="AMIDOHYDROLASE 2 FAMILY PROTEIN"/>
    <property type="match status" value="1"/>
</dbReference>
<sequence>MSSLHDYIASIRIIDGHEHLATPKLRRQDKTGLFGLLHYLESDLIAAGMERNALKRPGIGEEEKAAVFLKYWERTKNTTYARMFRTAMEDLYGMKDWSVNGLLELHGKVLEASADPEKLYRRVLVEKSGIDVAFTLIYTTDMGTPLLRPVMFMDFTYHLRKRNDIAAVEREAGIAVHTLRRYVDAVDAVFDRYVREGMVATKLGHAYWRTLACGKPDEAEAERVFNRLMRDSLNEGVSQPEAQPLQDYLIHHVIRRSVEAGMPIQIHTGHHETSVSGNGNTITNSRVTDLLPLLHEYAEAKFVLLHAGYPYMDEYMSVAKNFPNVYADMTWLYIISPTVAKRALHQLFEMVPQTKLQAFGGDYNYVEGTYAHQKLARKLVGEVLAEKVADGALDEAEAAELAERIFRRNLIELYGLREETGCQ</sequence>
<comment type="caution">
    <text evidence="2">The sequence shown here is derived from an EMBL/GenBank/DDBJ whole genome shotgun (WGS) entry which is preliminary data.</text>
</comment>